<feature type="region of interest" description="Disordered" evidence="1">
    <location>
        <begin position="79"/>
        <end position="134"/>
    </location>
</feature>
<reference evidence="2" key="1">
    <citation type="submission" date="2019-01" db="EMBL/GenBank/DDBJ databases">
        <title>Colletotrichum abscissum LGMF1257.</title>
        <authorList>
            <person name="Baroncelli R."/>
        </authorList>
    </citation>
    <scope>NUCLEOTIDE SEQUENCE</scope>
    <source>
        <strain evidence="2">Ca142</strain>
    </source>
</reference>
<evidence type="ECO:0000256" key="1">
    <source>
        <dbReference type="SAM" id="MobiDB-lite"/>
    </source>
</evidence>
<protein>
    <submittedName>
        <fullName evidence="2">Uncharacterized protein</fullName>
    </submittedName>
</protein>
<gene>
    <name evidence="2" type="ORF">CABS02_10591</name>
</gene>
<dbReference type="Proteomes" id="UP001056436">
    <property type="component" value="Unassembled WGS sequence"/>
</dbReference>
<evidence type="ECO:0000313" key="2">
    <source>
        <dbReference type="EMBL" id="KAI3541911.1"/>
    </source>
</evidence>
<organism evidence="2 3">
    <name type="scientific">Colletotrichum abscissum</name>
    <dbReference type="NCBI Taxonomy" id="1671311"/>
    <lineage>
        <taxon>Eukaryota</taxon>
        <taxon>Fungi</taxon>
        <taxon>Dikarya</taxon>
        <taxon>Ascomycota</taxon>
        <taxon>Pezizomycotina</taxon>
        <taxon>Sordariomycetes</taxon>
        <taxon>Hypocreomycetidae</taxon>
        <taxon>Glomerellales</taxon>
        <taxon>Glomerellaceae</taxon>
        <taxon>Colletotrichum</taxon>
        <taxon>Colletotrichum acutatum species complex</taxon>
    </lineage>
</organism>
<dbReference type="EMBL" id="SDAQ01000081">
    <property type="protein sequence ID" value="KAI3541911.1"/>
    <property type="molecule type" value="Genomic_DNA"/>
</dbReference>
<feature type="compositionally biased region" description="Basic and acidic residues" evidence="1">
    <location>
        <begin position="156"/>
        <end position="188"/>
    </location>
</feature>
<feature type="compositionally biased region" description="Polar residues" evidence="1">
    <location>
        <begin position="118"/>
        <end position="127"/>
    </location>
</feature>
<name>A0A9Q0AZJ3_9PEZI</name>
<accession>A0A9Q0AZJ3</accession>
<keyword evidence="3" id="KW-1185">Reference proteome</keyword>
<evidence type="ECO:0000313" key="3">
    <source>
        <dbReference type="Proteomes" id="UP001056436"/>
    </source>
</evidence>
<comment type="caution">
    <text evidence="2">The sequence shown here is derived from an EMBL/GenBank/DDBJ whole genome shotgun (WGS) entry which is preliminary data.</text>
</comment>
<feature type="compositionally biased region" description="Basic residues" evidence="1">
    <location>
        <begin position="101"/>
        <end position="117"/>
    </location>
</feature>
<feature type="region of interest" description="Disordered" evidence="1">
    <location>
        <begin position="156"/>
        <end position="225"/>
    </location>
</feature>
<proteinExistence type="predicted"/>
<dbReference type="AlphaFoldDB" id="A0A9Q0AZJ3"/>
<sequence>MRLSWSSKWRVVIAMDRGISVILVSPSRSGHGQVEPQAPGTDDNRALLRQLGLQDPGTPAPTLSRCDLGKVGPSVRCREVTGSRSPSRMITKAGQAAGSAPRHHRRATAARKLRRAKQNISAESSVAPSPIEHHGISTAETTGQHRALLDHEHVCERSDAQREQDAQVKMEAKRSSERHDTRQERMAEGSEASELSDLTDKLDTSSGSTRAWFTIASDRIAGKGK</sequence>